<protein>
    <submittedName>
        <fullName evidence="2">Uncharacterized protein</fullName>
    </submittedName>
</protein>
<comment type="caution">
    <text evidence="2">The sequence shown here is derived from an EMBL/GenBank/DDBJ whole genome shotgun (WGS) entry which is preliminary data.</text>
</comment>
<dbReference type="EMBL" id="JAWQEG010000077">
    <property type="protein sequence ID" value="KAK3894950.1"/>
    <property type="molecule type" value="Genomic_DNA"/>
</dbReference>
<evidence type="ECO:0000313" key="3">
    <source>
        <dbReference type="EMBL" id="KAK3894950.1"/>
    </source>
</evidence>
<dbReference type="Proteomes" id="UP001286313">
    <property type="component" value="Unassembled WGS sequence"/>
</dbReference>
<dbReference type="EMBL" id="JAWQEG010001093">
    <property type="protein sequence ID" value="KAK3882476.1"/>
    <property type="molecule type" value="Genomic_DNA"/>
</dbReference>
<dbReference type="AlphaFoldDB" id="A0AAE1FZP8"/>
<evidence type="ECO:0000313" key="2">
    <source>
        <dbReference type="EMBL" id="KAK3883662.1"/>
    </source>
</evidence>
<name>A0AAE1FZP8_PETCI</name>
<gene>
    <name evidence="3" type="ORF">Pcinc_001307</name>
    <name evidence="2" type="ORF">Pcinc_012041</name>
    <name evidence="1" type="ORF">Pcinc_013150</name>
</gene>
<dbReference type="EMBL" id="JAWQEG010000970">
    <property type="protein sequence ID" value="KAK3883662.1"/>
    <property type="molecule type" value="Genomic_DNA"/>
</dbReference>
<accession>A0AAE1FZP8</accession>
<evidence type="ECO:0000313" key="4">
    <source>
        <dbReference type="Proteomes" id="UP001286313"/>
    </source>
</evidence>
<reference evidence="2" key="1">
    <citation type="submission" date="2023-10" db="EMBL/GenBank/DDBJ databases">
        <title>Genome assemblies of two species of porcelain crab, Petrolisthes cinctipes and Petrolisthes manimaculis (Anomura: Porcellanidae).</title>
        <authorList>
            <person name="Angst P."/>
        </authorList>
    </citation>
    <scope>NUCLEOTIDE SEQUENCE</scope>
    <source>
        <strain evidence="2">PB745_01</strain>
        <tissue evidence="2">Gill</tissue>
    </source>
</reference>
<keyword evidence="4" id="KW-1185">Reference proteome</keyword>
<evidence type="ECO:0000313" key="1">
    <source>
        <dbReference type="EMBL" id="KAK3882476.1"/>
    </source>
</evidence>
<proteinExistence type="predicted"/>
<sequence>MSSNSRSEYMNLSLFYGKRPPATPQVCKIYRIIQDRNHTLIQMRKGLLLELYLSIYFSLQDLMQAQSVLILMLNLKIPTPQESRK</sequence>
<organism evidence="2 4">
    <name type="scientific">Petrolisthes cinctipes</name>
    <name type="common">Flat porcelain crab</name>
    <dbReference type="NCBI Taxonomy" id="88211"/>
    <lineage>
        <taxon>Eukaryota</taxon>
        <taxon>Metazoa</taxon>
        <taxon>Ecdysozoa</taxon>
        <taxon>Arthropoda</taxon>
        <taxon>Crustacea</taxon>
        <taxon>Multicrustacea</taxon>
        <taxon>Malacostraca</taxon>
        <taxon>Eumalacostraca</taxon>
        <taxon>Eucarida</taxon>
        <taxon>Decapoda</taxon>
        <taxon>Pleocyemata</taxon>
        <taxon>Anomura</taxon>
        <taxon>Galatheoidea</taxon>
        <taxon>Porcellanidae</taxon>
        <taxon>Petrolisthes</taxon>
    </lineage>
</organism>